<evidence type="ECO:0000313" key="6">
    <source>
        <dbReference type="EMBL" id="CAJ0859957.1"/>
    </source>
</evidence>
<evidence type="ECO:0000256" key="4">
    <source>
        <dbReference type="ARBA" id="ARBA00023172"/>
    </source>
</evidence>
<dbReference type="Proteomes" id="UP001190491">
    <property type="component" value="Unassembled WGS sequence"/>
</dbReference>
<dbReference type="InterPro" id="IPR013762">
    <property type="entry name" value="Integrase-like_cat_sf"/>
</dbReference>
<dbReference type="SUPFAM" id="SSF56349">
    <property type="entry name" value="DNA breaking-rejoining enzymes"/>
    <property type="match status" value="1"/>
</dbReference>
<protein>
    <recommendedName>
        <fullName evidence="5">Tyr recombinase domain-containing protein</fullName>
    </recommendedName>
</protein>
<dbReference type="Gene3D" id="1.10.443.10">
    <property type="entry name" value="Intergrase catalytic core"/>
    <property type="match status" value="1"/>
</dbReference>
<dbReference type="InterPro" id="IPR011010">
    <property type="entry name" value="DNA_brk_join_enz"/>
</dbReference>
<dbReference type="Proteomes" id="UP001189792">
    <property type="component" value="Unassembled WGS sequence"/>
</dbReference>
<keyword evidence="8" id="KW-1185">Reference proteome</keyword>
<comment type="caution">
    <text evidence="6">The sequence shown here is derived from an EMBL/GenBank/DDBJ whole genome shotgun (WGS) entry which is preliminary data.</text>
</comment>
<dbReference type="GO" id="GO:0015074">
    <property type="term" value="P:DNA integration"/>
    <property type="evidence" value="ECO:0007669"/>
    <property type="project" value="UniProtKB-KW"/>
</dbReference>
<evidence type="ECO:0000313" key="8">
    <source>
        <dbReference type="Proteomes" id="UP001189792"/>
    </source>
</evidence>
<dbReference type="Gene3D" id="1.10.150.130">
    <property type="match status" value="1"/>
</dbReference>
<proteinExistence type="inferred from homology"/>
<dbReference type="InterPro" id="IPR050808">
    <property type="entry name" value="Phage_Integrase"/>
</dbReference>
<dbReference type="EMBL" id="CAUDLI010000003">
    <property type="protein sequence ID" value="CAJ0868004.1"/>
    <property type="molecule type" value="Genomic_DNA"/>
</dbReference>
<dbReference type="InterPro" id="IPR002104">
    <property type="entry name" value="Integrase_catalytic"/>
</dbReference>
<dbReference type="PROSITE" id="PS51898">
    <property type="entry name" value="TYR_RECOMBINASE"/>
    <property type="match status" value="1"/>
</dbReference>
<feature type="domain" description="Tyr recombinase" evidence="5">
    <location>
        <begin position="147"/>
        <end position="332"/>
    </location>
</feature>
<accession>A0AAD2BVX6</accession>
<evidence type="ECO:0000313" key="7">
    <source>
        <dbReference type="EMBL" id="CAJ0868004.1"/>
    </source>
</evidence>
<keyword evidence="3" id="KW-0238">DNA-binding</keyword>
<evidence type="ECO:0000259" key="5">
    <source>
        <dbReference type="PROSITE" id="PS51898"/>
    </source>
</evidence>
<organism evidence="6 9">
    <name type="scientific">Ralstonia flatus</name>
    <dbReference type="NCBI Taxonomy" id="3058601"/>
    <lineage>
        <taxon>Bacteria</taxon>
        <taxon>Pseudomonadati</taxon>
        <taxon>Pseudomonadota</taxon>
        <taxon>Betaproteobacteria</taxon>
        <taxon>Burkholderiales</taxon>
        <taxon>Burkholderiaceae</taxon>
        <taxon>Ralstonia</taxon>
    </lineage>
</organism>
<dbReference type="GO" id="GO:0006310">
    <property type="term" value="P:DNA recombination"/>
    <property type="evidence" value="ECO:0007669"/>
    <property type="project" value="UniProtKB-KW"/>
</dbReference>
<evidence type="ECO:0000256" key="1">
    <source>
        <dbReference type="ARBA" id="ARBA00008857"/>
    </source>
</evidence>
<keyword evidence="4" id="KW-0233">DNA recombination</keyword>
<evidence type="ECO:0000313" key="9">
    <source>
        <dbReference type="Proteomes" id="UP001190491"/>
    </source>
</evidence>
<dbReference type="AlphaFoldDB" id="A0AAD2BVX6"/>
<dbReference type="GO" id="GO:0003677">
    <property type="term" value="F:DNA binding"/>
    <property type="evidence" value="ECO:0007669"/>
    <property type="project" value="UniProtKB-KW"/>
</dbReference>
<comment type="similarity">
    <text evidence="1">Belongs to the 'phage' integrase family.</text>
</comment>
<dbReference type="PANTHER" id="PTHR30629:SF2">
    <property type="entry name" value="PROPHAGE INTEGRASE INTS-RELATED"/>
    <property type="match status" value="1"/>
</dbReference>
<evidence type="ECO:0000256" key="3">
    <source>
        <dbReference type="ARBA" id="ARBA00023125"/>
    </source>
</evidence>
<name>A0AAD2BVX6_9RALS</name>
<sequence>MEARPRKDGLVTYRYHPVGGKPINLGTDRLKAIQRVLDILGQGDGVGTIERLWNQYQDTPDWKRLAEGTRADYKTCSKPLLATFGDVRASDIRASDIARYLRIERQAAPVRANREAALLSNLINLAIERGEAETNPCRQVRRNPEQPRTHAVAVETITTFVQWLMGQTPQRQIIALTAEYAALAGSRKAEFLDIVRPQVDRTAGVIRTKRAKQRGTKRGEVIEEVAITPRLADLLDRIDAIHARQERECLYLFPNRFGNHYTSAGFKAMWSKLMTQALEEKVIEERFTFHDLRAFYATTHKAERGTLPDLHANPAITARVYDRNKVVKRKAL</sequence>
<dbReference type="EMBL" id="CAUDKO010000003">
    <property type="protein sequence ID" value="CAJ0859957.1"/>
    <property type="molecule type" value="Genomic_DNA"/>
</dbReference>
<dbReference type="PANTHER" id="PTHR30629">
    <property type="entry name" value="PROPHAGE INTEGRASE"/>
    <property type="match status" value="1"/>
</dbReference>
<evidence type="ECO:0000256" key="2">
    <source>
        <dbReference type="ARBA" id="ARBA00022908"/>
    </source>
</evidence>
<dbReference type="InterPro" id="IPR010998">
    <property type="entry name" value="Integrase_recombinase_N"/>
</dbReference>
<reference evidence="6 8" key="1">
    <citation type="submission" date="2023-07" db="EMBL/GenBank/DDBJ databases">
        <authorList>
            <person name="Peeters C."/>
        </authorList>
    </citation>
    <scope>NUCLEOTIDE SEQUENCE</scope>
    <source>
        <strain evidence="7 8">LMG 32965</strain>
        <strain evidence="6">R-77567</strain>
    </source>
</reference>
<keyword evidence="2" id="KW-0229">DNA integration</keyword>
<gene>
    <name evidence="7" type="ORF">R77564_01429</name>
    <name evidence="6" type="ORF">R77567_01412</name>
</gene>
<dbReference type="Pfam" id="PF00589">
    <property type="entry name" value="Phage_integrase"/>
    <property type="match status" value="1"/>
</dbReference>